<dbReference type="PANTHER" id="PTHR41313:SF1">
    <property type="entry name" value="DNA METHYLASE ADENINE-SPECIFIC DOMAIN-CONTAINING PROTEIN"/>
    <property type="match status" value="1"/>
</dbReference>
<dbReference type="Pfam" id="PF00271">
    <property type="entry name" value="Helicase_C"/>
    <property type="match status" value="1"/>
</dbReference>
<organism evidence="2">
    <name type="scientific">marine sediment metagenome</name>
    <dbReference type="NCBI Taxonomy" id="412755"/>
    <lineage>
        <taxon>unclassified sequences</taxon>
        <taxon>metagenomes</taxon>
        <taxon>ecological metagenomes</taxon>
    </lineage>
</organism>
<evidence type="ECO:0000313" key="2">
    <source>
        <dbReference type="EMBL" id="KKK81591.1"/>
    </source>
</evidence>
<feature type="domain" description="Helicase C-terminal" evidence="1">
    <location>
        <begin position="143"/>
        <end position="328"/>
    </location>
</feature>
<dbReference type="InterPro" id="IPR052933">
    <property type="entry name" value="DNA_Protect_Modify"/>
</dbReference>
<comment type="caution">
    <text evidence="2">The sequence shown here is derived from an EMBL/GenBank/DDBJ whole genome shotgun (WGS) entry which is preliminary data.</text>
</comment>
<dbReference type="InterPro" id="IPR027417">
    <property type="entry name" value="P-loop_NTPase"/>
</dbReference>
<dbReference type="SUPFAM" id="SSF52540">
    <property type="entry name" value="P-loop containing nucleoside triphosphate hydrolases"/>
    <property type="match status" value="1"/>
</dbReference>
<dbReference type="EMBL" id="LAZR01053053">
    <property type="protein sequence ID" value="KKK81591.1"/>
    <property type="molecule type" value="Genomic_DNA"/>
</dbReference>
<dbReference type="InterPro" id="IPR001650">
    <property type="entry name" value="Helicase_C-like"/>
</dbReference>
<dbReference type="PROSITE" id="PS51194">
    <property type="entry name" value="HELICASE_CTER"/>
    <property type="match status" value="1"/>
</dbReference>
<dbReference type="SMART" id="SM00490">
    <property type="entry name" value="HELICc"/>
    <property type="match status" value="1"/>
</dbReference>
<feature type="non-terminal residue" evidence="2">
    <location>
        <position position="1"/>
    </location>
</feature>
<dbReference type="AlphaFoldDB" id="A0A0F9BAZ2"/>
<dbReference type="Gene3D" id="3.40.50.300">
    <property type="entry name" value="P-loop containing nucleotide triphosphate hydrolases"/>
    <property type="match status" value="1"/>
</dbReference>
<sequence length="407" mass="45487">EVDNMLKLTGDGRRAALDMRLVDPNAEDLPTSKVNLAVDRIHRIWDETADNRLTQMVFIDLSTPKPKRAAPRKPKAPPVWIAGEGYVQLPSAKPVTIEGFETFEFVLHKGVTEKGWAVTEVSSGQGIAKGATMTAATDAAKTRLEQFGLVKTREAVEKGVAKRAEQEAELAPEPTPTPPEVVSDFSVYQDMKEKLIGRGVPEKQIAFIHDATTDPAKERLYQSMRQGSVRILLGSTEKLATGVNVQDRLVAIHHIDAPWRPSDIEQRDGRGLRQGNMNETIEIIRYVTEGSFDGYIWQLLEIKARFIHQVMRAKAGVRSIEDVDQRALTYAEIKAIATGNPLVMEKAQVDADVLRLTSLERSHVDRQFRTRQELAIIPERRNAHERVLAQSETDAEKLLDRTGKSFS</sequence>
<proteinExistence type="predicted"/>
<feature type="non-terminal residue" evidence="2">
    <location>
        <position position="407"/>
    </location>
</feature>
<name>A0A0F9BAZ2_9ZZZZ</name>
<gene>
    <name evidence="2" type="ORF">LCGC14_2811910</name>
</gene>
<reference evidence="2" key="1">
    <citation type="journal article" date="2015" name="Nature">
        <title>Complex archaea that bridge the gap between prokaryotes and eukaryotes.</title>
        <authorList>
            <person name="Spang A."/>
            <person name="Saw J.H."/>
            <person name="Jorgensen S.L."/>
            <person name="Zaremba-Niedzwiedzka K."/>
            <person name="Martijn J."/>
            <person name="Lind A.E."/>
            <person name="van Eijk R."/>
            <person name="Schleper C."/>
            <person name="Guy L."/>
            <person name="Ettema T.J."/>
        </authorList>
    </citation>
    <scope>NUCLEOTIDE SEQUENCE</scope>
</reference>
<evidence type="ECO:0000259" key="1">
    <source>
        <dbReference type="PROSITE" id="PS51194"/>
    </source>
</evidence>
<protein>
    <recommendedName>
        <fullName evidence="1">Helicase C-terminal domain-containing protein</fullName>
    </recommendedName>
</protein>
<accession>A0A0F9BAZ2</accession>
<dbReference type="PANTHER" id="PTHR41313">
    <property type="entry name" value="ADENINE-SPECIFIC METHYLTRANSFERASE"/>
    <property type="match status" value="1"/>
</dbReference>